<dbReference type="InterPro" id="IPR050627">
    <property type="entry name" value="Nitroreductase/BluB"/>
</dbReference>
<dbReference type="PANTHER" id="PTHR23026:SF90">
    <property type="entry name" value="IODOTYROSINE DEIODINASE 1"/>
    <property type="match status" value="1"/>
</dbReference>
<dbReference type="Pfam" id="PF00881">
    <property type="entry name" value="Nitroreductase"/>
    <property type="match status" value="1"/>
</dbReference>
<dbReference type="GO" id="GO:0016491">
    <property type="term" value="F:oxidoreductase activity"/>
    <property type="evidence" value="ECO:0007669"/>
    <property type="project" value="UniProtKB-KW"/>
</dbReference>
<feature type="domain" description="Nitroreductase" evidence="4">
    <location>
        <begin position="8"/>
        <end position="194"/>
    </location>
</feature>
<dbReference type="PANTHER" id="PTHR23026">
    <property type="entry name" value="NADPH NITROREDUCTASE"/>
    <property type="match status" value="1"/>
</dbReference>
<dbReference type="RefSeq" id="WP_057888601.1">
    <property type="nucleotide sequence ID" value="NZ_AZEZ01000093.1"/>
</dbReference>
<evidence type="ECO:0000259" key="4">
    <source>
        <dbReference type="Pfam" id="PF00881"/>
    </source>
</evidence>
<evidence type="ECO:0000256" key="1">
    <source>
        <dbReference type="ARBA" id="ARBA00022630"/>
    </source>
</evidence>
<dbReference type="OrthoDB" id="9812105at2"/>
<gene>
    <name evidence="5" type="ORF">FD29_GL001226</name>
</gene>
<dbReference type="Gene3D" id="3.40.109.10">
    <property type="entry name" value="NADH Oxidase"/>
    <property type="match status" value="1"/>
</dbReference>
<dbReference type="CDD" id="cd02136">
    <property type="entry name" value="PnbA_NfnB-like"/>
    <property type="match status" value="1"/>
</dbReference>
<dbReference type="InterPro" id="IPR029479">
    <property type="entry name" value="Nitroreductase"/>
</dbReference>
<keyword evidence="2" id="KW-0288">FMN</keyword>
<evidence type="ECO:0000256" key="2">
    <source>
        <dbReference type="ARBA" id="ARBA00022643"/>
    </source>
</evidence>
<proteinExistence type="predicted"/>
<sequence>MDFKKVVQARHSVRDFSDKKVSPQTIKNIVQLAQQAPSWVNSQPWKVYVAQGQSLQAIKTKFLENETAGKKADPDFPTLHREDWSEETQANMKQWRHEIVHYFENFDEAHATMTAASDALNYAPTILYLTIPKNSSAWSVFDLGAFAQTLMLAAKDQGLDTIPTYNSVRYPAAVRNALQIPDDETLAVGISLGYAKDTHINGFRSKRVDVDDILKFN</sequence>
<dbReference type="STRING" id="1423770.FD29_GL001226"/>
<name>A0A0R1QQC4_9LACO</name>
<dbReference type="EMBL" id="AZEZ01000093">
    <property type="protein sequence ID" value="KRL43112.1"/>
    <property type="molecule type" value="Genomic_DNA"/>
</dbReference>
<evidence type="ECO:0000256" key="3">
    <source>
        <dbReference type="ARBA" id="ARBA00023002"/>
    </source>
</evidence>
<dbReference type="Proteomes" id="UP000050872">
    <property type="component" value="Unassembled WGS sequence"/>
</dbReference>
<accession>A0A0R1QQC4</accession>
<dbReference type="AlphaFoldDB" id="A0A0R1QQC4"/>
<protein>
    <submittedName>
        <fullName evidence="5">Nitroreductase</fullName>
    </submittedName>
</protein>
<dbReference type="PATRIC" id="fig|1423770.3.peg.1262"/>
<evidence type="ECO:0000313" key="5">
    <source>
        <dbReference type="EMBL" id="KRL43112.1"/>
    </source>
</evidence>
<evidence type="ECO:0000313" key="6">
    <source>
        <dbReference type="Proteomes" id="UP000050872"/>
    </source>
</evidence>
<comment type="caution">
    <text evidence="5">The sequence shown here is derived from an EMBL/GenBank/DDBJ whole genome shotgun (WGS) entry which is preliminary data.</text>
</comment>
<keyword evidence="3" id="KW-0560">Oxidoreductase</keyword>
<dbReference type="SUPFAM" id="SSF55469">
    <property type="entry name" value="FMN-dependent nitroreductase-like"/>
    <property type="match status" value="1"/>
</dbReference>
<keyword evidence="1" id="KW-0285">Flavoprotein</keyword>
<reference evidence="5 6" key="1">
    <citation type="journal article" date="2015" name="Genome Announc.">
        <title>Expanding the biotechnology potential of lactobacilli through comparative genomics of 213 strains and associated genera.</title>
        <authorList>
            <person name="Sun Z."/>
            <person name="Harris H.M."/>
            <person name="McCann A."/>
            <person name="Guo C."/>
            <person name="Argimon S."/>
            <person name="Zhang W."/>
            <person name="Yang X."/>
            <person name="Jeffery I.B."/>
            <person name="Cooney J.C."/>
            <person name="Kagawa T.F."/>
            <person name="Liu W."/>
            <person name="Song Y."/>
            <person name="Salvetti E."/>
            <person name="Wrobel A."/>
            <person name="Rasinkangas P."/>
            <person name="Parkhill J."/>
            <person name="Rea M.C."/>
            <person name="O'Sullivan O."/>
            <person name="Ritari J."/>
            <person name="Douillard F.P."/>
            <person name="Paul Ross R."/>
            <person name="Yang R."/>
            <person name="Briner A.E."/>
            <person name="Felis G.E."/>
            <person name="de Vos W.M."/>
            <person name="Barrangou R."/>
            <person name="Klaenhammer T.R."/>
            <person name="Caufield P.W."/>
            <person name="Cui Y."/>
            <person name="Zhang H."/>
            <person name="O'Toole P.W."/>
        </authorList>
    </citation>
    <scope>NUCLEOTIDE SEQUENCE [LARGE SCALE GENOMIC DNA]</scope>
    <source>
        <strain evidence="5 6">DSM 14500</strain>
    </source>
</reference>
<keyword evidence="6" id="KW-1185">Reference proteome</keyword>
<organism evidence="5 6">
    <name type="scientific">Companilactobacillus mindensis DSM 14500</name>
    <dbReference type="NCBI Taxonomy" id="1423770"/>
    <lineage>
        <taxon>Bacteria</taxon>
        <taxon>Bacillati</taxon>
        <taxon>Bacillota</taxon>
        <taxon>Bacilli</taxon>
        <taxon>Lactobacillales</taxon>
        <taxon>Lactobacillaceae</taxon>
        <taxon>Companilactobacillus</taxon>
    </lineage>
</organism>
<dbReference type="InterPro" id="IPR000415">
    <property type="entry name" value="Nitroreductase-like"/>
</dbReference>